<feature type="signal peptide" evidence="4">
    <location>
        <begin position="1"/>
        <end position="23"/>
    </location>
</feature>
<keyword evidence="6" id="KW-1185">Reference proteome</keyword>
<feature type="compositionally biased region" description="Basic and acidic residues" evidence="3">
    <location>
        <begin position="82"/>
        <end position="122"/>
    </location>
</feature>
<accession>A0A516V643</accession>
<name>A0A516V643_9GAMM</name>
<feature type="region of interest" description="Disordered" evidence="3">
    <location>
        <begin position="31"/>
        <end position="133"/>
    </location>
</feature>
<dbReference type="SUPFAM" id="SSF53933">
    <property type="entry name" value="Microbial ribonucleases"/>
    <property type="match status" value="1"/>
</dbReference>
<proteinExistence type="predicted"/>
<evidence type="ECO:0000256" key="1">
    <source>
        <dbReference type="ARBA" id="ARBA00022722"/>
    </source>
</evidence>
<dbReference type="InterPro" id="IPR016191">
    <property type="entry name" value="Ribonuclease/ribotoxin"/>
</dbReference>
<reference evidence="5 6" key="1">
    <citation type="submission" date="2019-07" db="EMBL/GenBank/DDBJ databases">
        <title>Lysobacter weifangensis sp. nov., isolated from bensulfuron-methyl contaminated farmland soil.</title>
        <authorList>
            <person name="Zhao H."/>
        </authorList>
    </citation>
    <scope>NUCLEOTIDE SEQUENCE [LARGE SCALE GENOMIC DNA]</scope>
    <source>
        <strain evidence="5 6">CC-Bw-6</strain>
    </source>
</reference>
<dbReference type="EMBL" id="CP041742">
    <property type="protein sequence ID" value="QDQ74004.1"/>
    <property type="molecule type" value="Genomic_DNA"/>
</dbReference>
<evidence type="ECO:0000256" key="2">
    <source>
        <dbReference type="ARBA" id="ARBA00022801"/>
    </source>
</evidence>
<dbReference type="Pfam" id="PF00545">
    <property type="entry name" value="Ribonuclease"/>
    <property type="match status" value="1"/>
</dbReference>
<dbReference type="AlphaFoldDB" id="A0A516V643"/>
<gene>
    <name evidence="5" type="ORF">FNZ56_08995</name>
</gene>
<evidence type="ECO:0000313" key="6">
    <source>
        <dbReference type="Proteomes" id="UP000315891"/>
    </source>
</evidence>
<dbReference type="GO" id="GO:0016787">
    <property type="term" value="F:hydrolase activity"/>
    <property type="evidence" value="ECO:0007669"/>
    <property type="project" value="UniProtKB-KW"/>
</dbReference>
<feature type="compositionally biased region" description="Low complexity" evidence="3">
    <location>
        <begin position="31"/>
        <end position="45"/>
    </location>
</feature>
<dbReference type="Proteomes" id="UP000315891">
    <property type="component" value="Chromosome"/>
</dbReference>
<dbReference type="Gene3D" id="3.10.450.30">
    <property type="entry name" value="Microbial ribonucleases"/>
    <property type="match status" value="1"/>
</dbReference>
<dbReference type="GO" id="GO:0004521">
    <property type="term" value="F:RNA endonuclease activity"/>
    <property type="evidence" value="ECO:0007669"/>
    <property type="project" value="InterPro"/>
</dbReference>
<dbReference type="RefSeq" id="WP_143879515.1">
    <property type="nucleotide sequence ID" value="NZ_BAABLZ010000001.1"/>
</dbReference>
<evidence type="ECO:0000256" key="4">
    <source>
        <dbReference type="SAM" id="SignalP"/>
    </source>
</evidence>
<sequence>MTRRTWFWIGLLLLAFVAGNWFASHRTTSNATIPAASPTTTSASPREAPVPLPRSEPAPLPDASGLPAEARDTLASIARGGPFEHRQDGSVFQNREHRLPERPRGFYREYTVETPGSDDRGARRIVTGGDPPSEYWYSDDHYRSFRRIDAQGALQ</sequence>
<keyword evidence="1" id="KW-0540">Nuclease</keyword>
<feature type="chain" id="PRO_5021864250" evidence="4">
    <location>
        <begin position="24"/>
        <end position="155"/>
    </location>
</feature>
<keyword evidence="4" id="KW-0732">Signal</keyword>
<protein>
    <submittedName>
        <fullName evidence="5">Ribonuclease</fullName>
    </submittedName>
</protein>
<organism evidence="5 6">
    <name type="scientific">Pseudoluteimonas lycopersici</name>
    <dbReference type="NCBI Taxonomy" id="1324796"/>
    <lineage>
        <taxon>Bacteria</taxon>
        <taxon>Pseudomonadati</taxon>
        <taxon>Pseudomonadota</taxon>
        <taxon>Gammaproteobacteria</taxon>
        <taxon>Lysobacterales</taxon>
        <taxon>Lysobacteraceae</taxon>
        <taxon>Pseudoluteimonas</taxon>
    </lineage>
</organism>
<dbReference type="OrthoDB" id="5326845at2"/>
<keyword evidence="2" id="KW-0378">Hydrolase</keyword>
<dbReference type="InterPro" id="IPR000026">
    <property type="entry name" value="N1-like"/>
</dbReference>
<feature type="compositionally biased region" description="Pro residues" evidence="3">
    <location>
        <begin position="48"/>
        <end position="60"/>
    </location>
</feature>
<evidence type="ECO:0000256" key="3">
    <source>
        <dbReference type="SAM" id="MobiDB-lite"/>
    </source>
</evidence>
<dbReference type="GO" id="GO:0003723">
    <property type="term" value="F:RNA binding"/>
    <property type="evidence" value="ECO:0007669"/>
    <property type="project" value="InterPro"/>
</dbReference>
<evidence type="ECO:0000313" key="5">
    <source>
        <dbReference type="EMBL" id="QDQ74004.1"/>
    </source>
</evidence>